<name>A0A2P2QTZ2_RHIMU</name>
<sequence length="38" mass="4472">MSISIHAIVEISFEFDIIPLNRLIWDSSRLICPQNLTW</sequence>
<evidence type="ECO:0000313" key="1">
    <source>
        <dbReference type="EMBL" id="MBX70492.1"/>
    </source>
</evidence>
<accession>A0A2P2QTZ2</accession>
<organism evidence="1">
    <name type="scientific">Rhizophora mucronata</name>
    <name type="common">Asiatic mangrove</name>
    <dbReference type="NCBI Taxonomy" id="61149"/>
    <lineage>
        <taxon>Eukaryota</taxon>
        <taxon>Viridiplantae</taxon>
        <taxon>Streptophyta</taxon>
        <taxon>Embryophyta</taxon>
        <taxon>Tracheophyta</taxon>
        <taxon>Spermatophyta</taxon>
        <taxon>Magnoliopsida</taxon>
        <taxon>eudicotyledons</taxon>
        <taxon>Gunneridae</taxon>
        <taxon>Pentapetalae</taxon>
        <taxon>rosids</taxon>
        <taxon>fabids</taxon>
        <taxon>Malpighiales</taxon>
        <taxon>Rhizophoraceae</taxon>
        <taxon>Rhizophora</taxon>
    </lineage>
</organism>
<dbReference type="AlphaFoldDB" id="A0A2P2QTZ2"/>
<dbReference type="EMBL" id="GGEC01090008">
    <property type="protein sequence ID" value="MBX70492.1"/>
    <property type="molecule type" value="Transcribed_RNA"/>
</dbReference>
<proteinExistence type="predicted"/>
<reference evidence="1" key="1">
    <citation type="submission" date="2018-02" db="EMBL/GenBank/DDBJ databases">
        <title>Rhizophora mucronata_Transcriptome.</title>
        <authorList>
            <person name="Meera S.P."/>
            <person name="Sreeshan A."/>
            <person name="Augustine A."/>
        </authorList>
    </citation>
    <scope>NUCLEOTIDE SEQUENCE</scope>
    <source>
        <tissue evidence="1">Leaf</tissue>
    </source>
</reference>
<protein>
    <submittedName>
        <fullName evidence="1">Uncharacterized protein</fullName>
    </submittedName>
</protein>